<organism evidence="1">
    <name type="scientific">marine sediment metagenome</name>
    <dbReference type="NCBI Taxonomy" id="412755"/>
    <lineage>
        <taxon>unclassified sequences</taxon>
        <taxon>metagenomes</taxon>
        <taxon>ecological metagenomes</taxon>
    </lineage>
</organism>
<dbReference type="AlphaFoldDB" id="X1SIK5"/>
<evidence type="ECO:0000313" key="1">
    <source>
        <dbReference type="EMBL" id="GAI75245.1"/>
    </source>
</evidence>
<name>X1SIK5_9ZZZZ</name>
<reference evidence="1" key="1">
    <citation type="journal article" date="2014" name="Front. Microbiol.">
        <title>High frequency of phylogenetically diverse reductive dehalogenase-homologous genes in deep subseafloor sedimentary metagenomes.</title>
        <authorList>
            <person name="Kawai M."/>
            <person name="Futagami T."/>
            <person name="Toyoda A."/>
            <person name="Takaki Y."/>
            <person name="Nishi S."/>
            <person name="Hori S."/>
            <person name="Arai W."/>
            <person name="Tsubouchi T."/>
            <person name="Morono Y."/>
            <person name="Uchiyama I."/>
            <person name="Ito T."/>
            <person name="Fujiyama A."/>
            <person name="Inagaki F."/>
            <person name="Takami H."/>
        </authorList>
    </citation>
    <scope>NUCLEOTIDE SEQUENCE</scope>
    <source>
        <strain evidence="1">Expedition CK06-06</strain>
    </source>
</reference>
<sequence length="60" mass="6957">MLKDLKGKTVYDLTMEEFIGLFCPQCKDCVICVKDPKTINICMSLIDSGVWDSHFRKRQD</sequence>
<gene>
    <name evidence="1" type="ORF">S12H4_24148</name>
</gene>
<proteinExistence type="predicted"/>
<comment type="caution">
    <text evidence="1">The sequence shown here is derived from an EMBL/GenBank/DDBJ whole genome shotgun (WGS) entry which is preliminary data.</text>
</comment>
<dbReference type="EMBL" id="BARW01013023">
    <property type="protein sequence ID" value="GAI75245.1"/>
    <property type="molecule type" value="Genomic_DNA"/>
</dbReference>
<protein>
    <submittedName>
        <fullName evidence="1">Uncharacterized protein</fullName>
    </submittedName>
</protein>
<accession>X1SIK5</accession>